<dbReference type="Pfam" id="PF20789">
    <property type="entry name" value="4HBT_3C"/>
    <property type="match status" value="1"/>
</dbReference>
<name>A0A1H1BK41_9MICC</name>
<dbReference type="STRING" id="37928.SAMN04489742_1451"/>
<evidence type="ECO:0000313" key="3">
    <source>
        <dbReference type="EMBL" id="SDQ52267.1"/>
    </source>
</evidence>
<dbReference type="InterPro" id="IPR042171">
    <property type="entry name" value="Acyl-CoA_hotdog"/>
</dbReference>
<dbReference type="RefSeq" id="WP_083339627.1">
    <property type="nucleotide sequence ID" value="NZ_CP018863.1"/>
</dbReference>
<dbReference type="Pfam" id="PF13622">
    <property type="entry name" value="4HBT_3"/>
    <property type="match status" value="1"/>
</dbReference>
<dbReference type="InterPro" id="IPR049450">
    <property type="entry name" value="ACOT8-like_C"/>
</dbReference>
<dbReference type="InterPro" id="IPR049449">
    <property type="entry name" value="TesB_ACOT8-like_N"/>
</dbReference>
<dbReference type="InterPro" id="IPR029069">
    <property type="entry name" value="HotDog_dom_sf"/>
</dbReference>
<evidence type="ECO:0000313" key="4">
    <source>
        <dbReference type="Proteomes" id="UP000181917"/>
    </source>
</evidence>
<reference evidence="3 4" key="1">
    <citation type="submission" date="2016-10" db="EMBL/GenBank/DDBJ databases">
        <authorList>
            <person name="de Groot N.N."/>
        </authorList>
    </citation>
    <scope>NUCLEOTIDE SEQUENCE [LARGE SCALE GENOMIC DNA]</scope>
    <source>
        <strain evidence="3 4">DSM 20117</strain>
    </source>
</reference>
<dbReference type="Gene3D" id="2.40.160.210">
    <property type="entry name" value="Acyl-CoA thioesterase, double hotdog domain"/>
    <property type="match status" value="1"/>
</dbReference>
<feature type="domain" description="Acyl-CoA thioesterase-like N-terminal HotDog" evidence="1">
    <location>
        <begin position="45"/>
        <end position="126"/>
    </location>
</feature>
<gene>
    <name evidence="3" type="ORF">SAMN04489742_1451</name>
</gene>
<keyword evidence="4" id="KW-1185">Reference proteome</keyword>
<evidence type="ECO:0000259" key="2">
    <source>
        <dbReference type="Pfam" id="PF20789"/>
    </source>
</evidence>
<feature type="domain" description="Acyl-CoA thioesterase-like C-terminal" evidence="2">
    <location>
        <begin position="146"/>
        <end position="276"/>
    </location>
</feature>
<accession>A0A1H1BK41</accession>
<dbReference type="AlphaFoldDB" id="A0A1H1BK41"/>
<evidence type="ECO:0000259" key="1">
    <source>
        <dbReference type="Pfam" id="PF13622"/>
    </source>
</evidence>
<dbReference type="OrthoDB" id="1413770at2"/>
<organism evidence="3 4">
    <name type="scientific">Crystallibacter crystallopoietes</name>
    <dbReference type="NCBI Taxonomy" id="37928"/>
    <lineage>
        <taxon>Bacteria</taxon>
        <taxon>Bacillati</taxon>
        <taxon>Actinomycetota</taxon>
        <taxon>Actinomycetes</taxon>
        <taxon>Micrococcales</taxon>
        <taxon>Micrococcaceae</taxon>
        <taxon>Crystallibacter</taxon>
    </lineage>
</organism>
<protein>
    <submittedName>
        <fullName evidence="3">Thioesterase-like superfamily protein</fullName>
    </submittedName>
</protein>
<dbReference type="Proteomes" id="UP000181917">
    <property type="component" value="Unassembled WGS sequence"/>
</dbReference>
<proteinExistence type="predicted"/>
<dbReference type="SUPFAM" id="SSF54637">
    <property type="entry name" value="Thioesterase/thiol ester dehydrase-isomerase"/>
    <property type="match status" value="1"/>
</dbReference>
<sequence length="282" mass="30545">MADSLTTTATAIATEHIGAAGETIPDAYYIRLDDTRFHSTLHSQGAWNAHEQHMASASGLLIHAVQQNHPRPEMALSQVTFEILGIIPGGEIEVTTEVVRPGRTIELIEATLSGNGRPAIRALVWRLLTGDTSEVAGGDGGQLKPPAECAPYEMESVWDGGFIASTEFRLAERRGPGSGAAWIRTPYAIVDGEESEPIARFMGHVDTANGIAVRQSPREYMFPNLDLTVHLFRQPEGEWTGMDTRVHFGASGVGMTATDLYDERGLVGKAAQILTVRKFPEP</sequence>
<dbReference type="EMBL" id="FNKH01000002">
    <property type="protein sequence ID" value="SDQ52267.1"/>
    <property type="molecule type" value="Genomic_DNA"/>
</dbReference>